<evidence type="ECO:0000313" key="5">
    <source>
        <dbReference type="Proteomes" id="UP000428330"/>
    </source>
</evidence>
<dbReference type="PANTHER" id="PTHR10584:SF166">
    <property type="entry name" value="RIBOKINASE"/>
    <property type="match status" value="1"/>
</dbReference>
<dbReference type="InterPro" id="IPR011611">
    <property type="entry name" value="PfkB_dom"/>
</dbReference>
<proteinExistence type="predicted"/>
<gene>
    <name evidence="4" type="ORF">EI983_09035</name>
</gene>
<dbReference type="Pfam" id="PF00294">
    <property type="entry name" value="PfkB"/>
    <property type="match status" value="1"/>
</dbReference>
<dbReference type="KEGG" id="rom:EI983_09035"/>
<dbReference type="PROSITE" id="PS00583">
    <property type="entry name" value="PFKB_KINASES_1"/>
    <property type="match status" value="1"/>
</dbReference>
<reference evidence="5" key="1">
    <citation type="submission" date="2018-12" db="EMBL/GenBank/DDBJ databases">
        <title>Complete genome sequence of Roseovarius sp. MME-070.</title>
        <authorList>
            <person name="Nam Y.-D."/>
            <person name="Kang J."/>
            <person name="Chung W.-H."/>
            <person name="Park Y.S."/>
        </authorList>
    </citation>
    <scope>NUCLEOTIDE SEQUENCE [LARGE SCALE GENOMIC DNA]</scope>
    <source>
        <strain evidence="5">MME-070</strain>
    </source>
</reference>
<dbReference type="SUPFAM" id="SSF53613">
    <property type="entry name" value="Ribokinase-like"/>
    <property type="match status" value="1"/>
</dbReference>
<dbReference type="AlphaFoldDB" id="A0A6I6J0V3"/>
<organism evidence="4 5">
    <name type="scientific">Roseovarius faecimaris</name>
    <dbReference type="NCBI Taxonomy" id="2494550"/>
    <lineage>
        <taxon>Bacteria</taxon>
        <taxon>Pseudomonadati</taxon>
        <taxon>Pseudomonadota</taxon>
        <taxon>Alphaproteobacteria</taxon>
        <taxon>Rhodobacterales</taxon>
        <taxon>Roseobacteraceae</taxon>
        <taxon>Roseovarius</taxon>
    </lineage>
</organism>
<evidence type="ECO:0000256" key="2">
    <source>
        <dbReference type="ARBA" id="ARBA00022777"/>
    </source>
</evidence>
<dbReference type="Gene3D" id="3.40.1190.20">
    <property type="match status" value="1"/>
</dbReference>
<dbReference type="RefSeq" id="WP_157707049.1">
    <property type="nucleotide sequence ID" value="NZ_CP034348.1"/>
</dbReference>
<keyword evidence="1" id="KW-0808">Transferase</keyword>
<protein>
    <submittedName>
        <fullName evidence="4">Kinase</fullName>
    </submittedName>
</protein>
<keyword evidence="5" id="KW-1185">Reference proteome</keyword>
<keyword evidence="2 4" id="KW-0418">Kinase</keyword>
<dbReference type="InterPro" id="IPR002173">
    <property type="entry name" value="Carboh/pur_kinase_PfkB_CS"/>
</dbReference>
<feature type="domain" description="Carbohydrate kinase PfkB" evidence="3">
    <location>
        <begin position="1"/>
        <end position="287"/>
    </location>
</feature>
<dbReference type="InterPro" id="IPR029056">
    <property type="entry name" value="Ribokinase-like"/>
</dbReference>
<accession>A0A6I6J0V3</accession>
<dbReference type="OrthoDB" id="7869371at2"/>
<evidence type="ECO:0000313" key="4">
    <source>
        <dbReference type="EMBL" id="QGX98418.1"/>
    </source>
</evidence>
<dbReference type="PANTHER" id="PTHR10584">
    <property type="entry name" value="SUGAR KINASE"/>
    <property type="match status" value="1"/>
</dbReference>
<dbReference type="EMBL" id="CP034348">
    <property type="protein sequence ID" value="QGX98418.1"/>
    <property type="molecule type" value="Genomic_DNA"/>
</dbReference>
<dbReference type="Proteomes" id="UP000428330">
    <property type="component" value="Chromosome"/>
</dbReference>
<name>A0A6I6J0V3_9RHOB</name>
<dbReference type="GO" id="GO:0016301">
    <property type="term" value="F:kinase activity"/>
    <property type="evidence" value="ECO:0007669"/>
    <property type="project" value="UniProtKB-KW"/>
</dbReference>
<sequence length="293" mass="30311">MSNLLCIGSVLWDVIGLSPKAMAHGNDLPGRITRQPGGVALNVAMALRQFGLAPALLSAVGQDAEGEALIKTCQALDLNTGFVFRSSDLRTDLYMAIEDPNGLIAAIADASSLEAAGADILAPLQDGRLGSAAAPYDGIIVLDGNLTADLMDEIARSPLLVSADLRVAPASPGKALRLRPFLNHRSATLYVNLEEANLLSEGHHEAAADAAQALRAAGARRVLVTHGPHDACFADAEGLFTETPPRVTPRRITGAGDMVIAAHIAAELDAADRQEALSRALCAAATHVAGGTP</sequence>
<evidence type="ECO:0000259" key="3">
    <source>
        <dbReference type="Pfam" id="PF00294"/>
    </source>
</evidence>
<evidence type="ECO:0000256" key="1">
    <source>
        <dbReference type="ARBA" id="ARBA00022679"/>
    </source>
</evidence>